<dbReference type="SUPFAM" id="SSF54665">
    <property type="entry name" value="CO dehydrogenase molybdoprotein N-domain-like"/>
    <property type="match status" value="1"/>
</dbReference>
<dbReference type="Pfam" id="PF02738">
    <property type="entry name" value="MoCoBD_1"/>
    <property type="match status" value="1"/>
</dbReference>
<dbReference type="EMBL" id="BART01004904">
    <property type="protein sequence ID" value="GAG58465.1"/>
    <property type="molecule type" value="Genomic_DNA"/>
</dbReference>
<dbReference type="GO" id="GO:0016491">
    <property type="term" value="F:oxidoreductase activity"/>
    <property type="evidence" value="ECO:0007669"/>
    <property type="project" value="InterPro"/>
</dbReference>
<feature type="non-terminal residue" evidence="2">
    <location>
        <position position="1"/>
    </location>
</feature>
<dbReference type="SUPFAM" id="SSF56003">
    <property type="entry name" value="Molybdenum cofactor-binding domain"/>
    <property type="match status" value="1"/>
</dbReference>
<proteinExistence type="predicted"/>
<dbReference type="PANTHER" id="PTHR11908:SF157">
    <property type="entry name" value="XANTHINE DEHYDROGENASE SUBUNIT D-RELATED"/>
    <property type="match status" value="1"/>
</dbReference>
<protein>
    <recommendedName>
        <fullName evidence="1">Aldehyde oxidase/xanthine dehydrogenase first molybdopterin binding domain-containing protein</fullName>
    </recommendedName>
</protein>
<dbReference type="InterPro" id="IPR036856">
    <property type="entry name" value="Ald_Oxase/Xan_DH_a/b_sf"/>
</dbReference>
<evidence type="ECO:0000259" key="1">
    <source>
        <dbReference type="Pfam" id="PF02738"/>
    </source>
</evidence>
<comment type="caution">
    <text evidence="2">The sequence shown here is derived from an EMBL/GenBank/DDBJ whole genome shotgun (WGS) entry which is preliminary data.</text>
</comment>
<sequence>PDKTYRDRTVLPKDKIRHVGEAVAACAAETEEKGFSALKKIKIEWGKKWEPLINLEEAMETNAPQIYDHVYLGEERVDTKKNIACERDVEVGDIEEGFKEADVIVERTFSTQRIYHMQLETKSAVCVPEADGGITVWTTSQGIHNVRILLGNIFNIPLNKVNVKRITLGGSFGSSIQMNSITPICVALALKAKRPVKLVTTREEDIYDHSKYPLKTILKIGAKKDGKLTAAHCRVQVEIGGHNIQAYPYLGCVAGWFASLYKYKNLKYEGTAIYTNKV</sequence>
<dbReference type="GO" id="GO:0005506">
    <property type="term" value="F:iron ion binding"/>
    <property type="evidence" value="ECO:0007669"/>
    <property type="project" value="InterPro"/>
</dbReference>
<dbReference type="Gene3D" id="3.30.365.10">
    <property type="entry name" value="Aldehyde oxidase/xanthine dehydrogenase, molybdopterin binding domain"/>
    <property type="match status" value="2"/>
</dbReference>
<evidence type="ECO:0000313" key="2">
    <source>
        <dbReference type="EMBL" id="GAG58465.1"/>
    </source>
</evidence>
<dbReference type="InterPro" id="IPR008274">
    <property type="entry name" value="AldOxase/xan_DH_MoCoBD1"/>
</dbReference>
<organism evidence="2">
    <name type="scientific">marine sediment metagenome</name>
    <dbReference type="NCBI Taxonomy" id="412755"/>
    <lineage>
        <taxon>unclassified sequences</taxon>
        <taxon>metagenomes</taxon>
        <taxon>ecological metagenomes</taxon>
    </lineage>
</organism>
<feature type="non-terminal residue" evidence="2">
    <location>
        <position position="278"/>
    </location>
</feature>
<accession>X0YQF4</accession>
<dbReference type="InterPro" id="IPR037165">
    <property type="entry name" value="AldOxase/xan_DH_Mopterin-bd_sf"/>
</dbReference>
<reference evidence="2" key="1">
    <citation type="journal article" date="2014" name="Front. Microbiol.">
        <title>High frequency of phylogenetically diverse reductive dehalogenase-homologous genes in deep subseafloor sedimentary metagenomes.</title>
        <authorList>
            <person name="Kawai M."/>
            <person name="Futagami T."/>
            <person name="Toyoda A."/>
            <person name="Takaki Y."/>
            <person name="Nishi S."/>
            <person name="Hori S."/>
            <person name="Arai W."/>
            <person name="Tsubouchi T."/>
            <person name="Morono Y."/>
            <person name="Uchiyama I."/>
            <person name="Ito T."/>
            <person name="Fujiyama A."/>
            <person name="Inagaki F."/>
            <person name="Takami H."/>
        </authorList>
    </citation>
    <scope>NUCLEOTIDE SEQUENCE</scope>
    <source>
        <strain evidence="2">Expedition CK06-06</strain>
    </source>
</reference>
<feature type="domain" description="Aldehyde oxidase/xanthine dehydrogenase first molybdopterin binding" evidence="1">
    <location>
        <begin position="80"/>
        <end position="278"/>
    </location>
</feature>
<dbReference type="InterPro" id="IPR016208">
    <property type="entry name" value="Ald_Oxase/xanthine_DH-like"/>
</dbReference>
<dbReference type="AlphaFoldDB" id="X0YQF4"/>
<gene>
    <name evidence="2" type="ORF">S01H4_11867</name>
</gene>
<name>X0YQF4_9ZZZZ</name>
<dbReference type="Gene3D" id="3.90.1170.50">
    <property type="entry name" value="Aldehyde oxidase/xanthine dehydrogenase, a/b hammerhead"/>
    <property type="match status" value="1"/>
</dbReference>
<dbReference type="PANTHER" id="PTHR11908">
    <property type="entry name" value="XANTHINE DEHYDROGENASE"/>
    <property type="match status" value="1"/>
</dbReference>